<dbReference type="AlphaFoldDB" id="A0A0W0YL96"/>
<dbReference type="Proteomes" id="UP000054600">
    <property type="component" value="Unassembled WGS sequence"/>
</dbReference>
<reference evidence="2 3" key="1">
    <citation type="submission" date="2015-11" db="EMBL/GenBank/DDBJ databases">
        <title>Genomic analysis of 38 Legionella species identifies large and diverse effector repertoires.</title>
        <authorList>
            <person name="Burstein D."/>
            <person name="Amaro F."/>
            <person name="Zusman T."/>
            <person name="Lifshitz Z."/>
            <person name="Cohen O."/>
            <person name="Gilbert J.A."/>
            <person name="Pupko T."/>
            <person name="Shuman H.A."/>
            <person name="Segal G."/>
        </authorList>
    </citation>
    <scope>NUCLEOTIDE SEQUENCE [LARGE SCALE GENOMIC DNA]</scope>
    <source>
        <strain evidence="2 3">ATCC 49655</strain>
    </source>
</reference>
<keyword evidence="1" id="KW-0802">TPR repeat</keyword>
<dbReference type="SUPFAM" id="SSF48452">
    <property type="entry name" value="TPR-like"/>
    <property type="match status" value="1"/>
</dbReference>
<dbReference type="InterPro" id="IPR029063">
    <property type="entry name" value="SAM-dependent_MTases_sf"/>
</dbReference>
<keyword evidence="3" id="KW-1185">Reference proteome</keyword>
<sequence length="438" mass="50177">MNDPFVLKENGDKAFAAGDLTLALDYYNQAITLRPQFFAACYQKGNVLMQLQQYLEASCMFWQSYLFNKTNITAALMAARALAQGEYSLEACNIFDAFSTDQIDNESLIYYIFALRQQGRPSEALPLLPRLDGMNNLLSNWAKAIILIDLNHVKEAQRILEPYDDVDLEGHITILLHPVYIFLKKQAAITSLLDRAIKRIKAPDYFCCQRIAIDVLSGENKTPIDAYRSLKRFDIIDAADYLSKHANKDLIYTGTTYQTFDVLSQFVAKEGLILEFGVRFGYSISHLAKLFAPRTVFGFDSFQGLPENWYWEMAGSYTTQGKIPQLAKNITLVPGWFNETLPDFKKNHQEPIAFINIDCDLYSSTKLVLDELGKQIIPGTVIVFDEYIGNPNWREDEFKAFQEWVKENRVKYRYLTASFYTKQVAVQIISKGRKSKNK</sequence>
<dbReference type="SMART" id="SM00028">
    <property type="entry name" value="TPR"/>
    <property type="match status" value="2"/>
</dbReference>
<dbReference type="eggNOG" id="COG0457">
    <property type="taxonomic scope" value="Bacteria"/>
</dbReference>
<name>A0A0W0YL96_9GAMM</name>
<evidence type="ECO:0000313" key="3">
    <source>
        <dbReference type="Proteomes" id="UP000054600"/>
    </source>
</evidence>
<dbReference type="SUPFAM" id="SSF53335">
    <property type="entry name" value="S-adenosyl-L-methionine-dependent methyltransferases"/>
    <property type="match status" value="1"/>
</dbReference>
<dbReference type="RefSeq" id="WP_018578298.1">
    <property type="nucleotide sequence ID" value="NZ_KB892434.1"/>
</dbReference>
<evidence type="ECO:0000313" key="2">
    <source>
        <dbReference type="EMBL" id="KTD57492.1"/>
    </source>
</evidence>
<evidence type="ECO:0000256" key="1">
    <source>
        <dbReference type="PROSITE-ProRule" id="PRU00339"/>
    </source>
</evidence>
<dbReference type="STRING" id="1122169.Lsha_2333"/>
<dbReference type="InterPro" id="IPR019734">
    <property type="entry name" value="TPR_rpt"/>
</dbReference>
<dbReference type="PATRIC" id="fig|1122169.6.peg.2682"/>
<dbReference type="Pfam" id="PF13578">
    <property type="entry name" value="Methyltransf_24"/>
    <property type="match status" value="1"/>
</dbReference>
<dbReference type="PROSITE" id="PS50005">
    <property type="entry name" value="TPR"/>
    <property type="match status" value="1"/>
</dbReference>
<dbReference type="InterPro" id="IPR008884">
    <property type="entry name" value="TylF_MeTrfase"/>
</dbReference>
<dbReference type="OrthoDB" id="9799872at2"/>
<dbReference type="InterPro" id="IPR011990">
    <property type="entry name" value="TPR-like_helical_dom_sf"/>
</dbReference>
<dbReference type="Gene3D" id="1.25.40.10">
    <property type="entry name" value="Tetratricopeptide repeat domain"/>
    <property type="match status" value="1"/>
</dbReference>
<proteinExistence type="predicted"/>
<dbReference type="EMBL" id="LNYW01000066">
    <property type="protein sequence ID" value="KTD57492.1"/>
    <property type="molecule type" value="Genomic_DNA"/>
</dbReference>
<dbReference type="eggNOG" id="COG4122">
    <property type="taxonomic scope" value="Bacteria"/>
</dbReference>
<dbReference type="PANTHER" id="PTHR40036">
    <property type="entry name" value="MACROCIN O-METHYLTRANSFERASE"/>
    <property type="match status" value="1"/>
</dbReference>
<organism evidence="2 3">
    <name type="scientific">Legionella shakespearei DSM 23087</name>
    <dbReference type="NCBI Taxonomy" id="1122169"/>
    <lineage>
        <taxon>Bacteria</taxon>
        <taxon>Pseudomonadati</taxon>
        <taxon>Pseudomonadota</taxon>
        <taxon>Gammaproteobacteria</taxon>
        <taxon>Legionellales</taxon>
        <taxon>Legionellaceae</taxon>
        <taxon>Legionella</taxon>
    </lineage>
</organism>
<protein>
    <submittedName>
        <fullName evidence="2">TPR repeat-containing protein</fullName>
    </submittedName>
</protein>
<gene>
    <name evidence="2" type="ORF">Lsha_2333</name>
</gene>
<dbReference type="Gene3D" id="3.40.50.150">
    <property type="entry name" value="Vaccinia Virus protein VP39"/>
    <property type="match status" value="1"/>
</dbReference>
<dbReference type="PANTHER" id="PTHR40036:SF1">
    <property type="entry name" value="MACROCIN O-METHYLTRANSFERASE"/>
    <property type="match status" value="1"/>
</dbReference>
<accession>A0A0W0YL96</accession>
<comment type="caution">
    <text evidence="2">The sequence shown here is derived from an EMBL/GenBank/DDBJ whole genome shotgun (WGS) entry which is preliminary data.</text>
</comment>
<feature type="repeat" description="TPR" evidence="1">
    <location>
        <begin position="4"/>
        <end position="37"/>
    </location>
</feature>